<dbReference type="Proteomes" id="UP000183410">
    <property type="component" value="Unassembled WGS sequence"/>
</dbReference>
<protein>
    <submittedName>
        <fullName evidence="1">Uncharacterized protein</fullName>
    </submittedName>
</protein>
<proteinExistence type="predicted"/>
<sequence>MVLAFFISFNCNRFNKVMVLKDGAMVAFDILENLRNRNETYDLFFKNQYIAG</sequence>
<dbReference type="EMBL" id="FONN01000006">
    <property type="protein sequence ID" value="SFE73606.1"/>
    <property type="molecule type" value="Genomic_DNA"/>
</dbReference>
<reference evidence="2" key="1">
    <citation type="submission" date="2016-10" db="EMBL/GenBank/DDBJ databases">
        <authorList>
            <person name="Varghese N."/>
            <person name="Submissions S."/>
        </authorList>
    </citation>
    <scope>NUCLEOTIDE SEQUENCE [LARGE SCALE GENOMIC DNA]</scope>
    <source>
        <strain evidence="2">CGMCC 1.10223</strain>
    </source>
</reference>
<name>A0A1I2CZA7_9BACL</name>
<dbReference type="AlphaFoldDB" id="A0A1I2CZA7"/>
<organism evidence="1 2">
    <name type="scientific">Paenibacillus algorifonticola</name>
    <dbReference type="NCBI Taxonomy" id="684063"/>
    <lineage>
        <taxon>Bacteria</taxon>
        <taxon>Bacillati</taxon>
        <taxon>Bacillota</taxon>
        <taxon>Bacilli</taxon>
        <taxon>Bacillales</taxon>
        <taxon>Paenibacillaceae</taxon>
        <taxon>Paenibacillus</taxon>
    </lineage>
</organism>
<evidence type="ECO:0000313" key="1">
    <source>
        <dbReference type="EMBL" id="SFE73606.1"/>
    </source>
</evidence>
<evidence type="ECO:0000313" key="2">
    <source>
        <dbReference type="Proteomes" id="UP000183410"/>
    </source>
</evidence>
<gene>
    <name evidence="1" type="ORF">SAMN04487969_1064</name>
</gene>
<accession>A0A1I2CZA7</accession>
<keyword evidence="2" id="KW-1185">Reference proteome</keyword>